<comment type="caution">
    <text evidence="2">The sequence shown here is derived from an EMBL/GenBank/DDBJ whole genome shotgun (WGS) entry which is preliminary data.</text>
</comment>
<dbReference type="PROSITE" id="PS51318">
    <property type="entry name" value="TAT"/>
    <property type="match status" value="1"/>
</dbReference>
<dbReference type="InterPro" id="IPR006311">
    <property type="entry name" value="TAT_signal"/>
</dbReference>
<dbReference type="Proteomes" id="UP001556631">
    <property type="component" value="Unassembled WGS sequence"/>
</dbReference>
<organism evidence="2 3">
    <name type="scientific">Nocardioides eburneus</name>
    <dbReference type="NCBI Taxonomy" id="3231482"/>
    <lineage>
        <taxon>Bacteria</taxon>
        <taxon>Bacillati</taxon>
        <taxon>Actinomycetota</taxon>
        <taxon>Actinomycetes</taxon>
        <taxon>Propionibacteriales</taxon>
        <taxon>Nocardioidaceae</taxon>
        <taxon>Nocardioides</taxon>
    </lineage>
</organism>
<protein>
    <recommendedName>
        <fullName evidence="1">Peptidase S55 domain-containing protein</fullName>
    </recommendedName>
</protein>
<name>A0ABV3T671_9ACTN</name>
<dbReference type="RefSeq" id="WP_367995689.1">
    <property type="nucleotide sequence ID" value="NZ_JBFPJR010000058.1"/>
</dbReference>
<evidence type="ECO:0000313" key="3">
    <source>
        <dbReference type="Proteomes" id="UP001556631"/>
    </source>
</evidence>
<reference evidence="2 3" key="1">
    <citation type="submission" date="2024-07" db="EMBL/GenBank/DDBJ databases">
        <authorList>
            <person name="Lee S."/>
            <person name="Kang M."/>
        </authorList>
    </citation>
    <scope>NUCLEOTIDE SEQUENCE [LARGE SCALE GENOMIC DNA]</scope>
    <source>
        <strain evidence="2 3">DS6</strain>
    </source>
</reference>
<proteinExistence type="predicted"/>
<dbReference type="InterPro" id="IPR008763">
    <property type="entry name" value="Peptidase_S55"/>
</dbReference>
<evidence type="ECO:0000313" key="2">
    <source>
        <dbReference type="EMBL" id="MEX0429723.1"/>
    </source>
</evidence>
<evidence type="ECO:0000259" key="1">
    <source>
        <dbReference type="PROSITE" id="PS51494"/>
    </source>
</evidence>
<accession>A0ABV3T671</accession>
<dbReference type="EMBL" id="JBFPJR010000058">
    <property type="protein sequence ID" value="MEX0429723.1"/>
    <property type="molecule type" value="Genomic_DNA"/>
</dbReference>
<feature type="domain" description="Peptidase S55" evidence="1">
    <location>
        <begin position="1"/>
        <end position="172"/>
    </location>
</feature>
<dbReference type="PROSITE" id="PS51494">
    <property type="entry name" value="SPOIVB"/>
    <property type="match status" value="1"/>
</dbReference>
<gene>
    <name evidence="2" type="ORF">AB3X52_19060</name>
</gene>
<sequence length="601" mass="60926">MSRTTTSLAAGSRRRPLLGLASAAVLTLGLVPAGLALPDAARADSPSAAADCPTAFPQASVAKGETVNGLTVSDGTTPTSFTGSVIGVLDDGIQPGTDMILMDLHSDAIDKVGGIWEGMSGSPVYDDATGELIGAVAYGLSSGPSTIAGITPYASMTKYLPGGATPATSSAAPKKVTVDNRALTKRIAKAADVPADEAGSFTRLGLPSVKGAAASRGRSVRARTKAEHAFAAHFLSTAKMGSAKATATGPGPETLVPGGNVAAALVWGDVTEAGIGTITAVCRGGLVAFGHPMTAAGTTTMALMTADAVVVQEDPVAPFKLANLGQVAGTISKDGFTGIGGPVGSKPATATFSASSTYGKETHAGRSYASVADYFADGAFGETTVMNDAALDGVKKGGALVTYTVKGRAGGKAFTLTHTDRYASSADISYDSSWDIGDLTYALSTMRGVTLTSVTTRSALNDVSQTREVTAVQQKRSGRWVKVTAKAPVSVAAGKRASLRFVLHGATGTRYVTTSVWAPWRLKGSKGTLRALGGGETYADIYDATSLAQVKKALAGKTRSDAVKVSVTVKHAGVDPLKKTLTLGPVDTVLYGAVGVPFVVR</sequence>
<keyword evidence="3" id="KW-1185">Reference proteome</keyword>